<gene>
    <name evidence="3" type="ORF">P255_02827</name>
</gene>
<reference evidence="3 4" key="1">
    <citation type="submission" date="2013-10" db="EMBL/GenBank/DDBJ databases">
        <title>The Genome Sequence of Acinetobacter brisouii CIP 110357.</title>
        <authorList>
            <consortium name="The Broad Institute Genomics Platform"/>
            <consortium name="The Broad Institute Genome Sequencing Center for Infectious Disease"/>
            <person name="Cerqueira G."/>
            <person name="Feldgarden M."/>
            <person name="Courvalin P."/>
            <person name="Grillot-Courvalin C."/>
            <person name="Clermont D."/>
            <person name="Rocha E."/>
            <person name="Yoon E.-J."/>
            <person name="Nemec A."/>
            <person name="Young S.K."/>
            <person name="Zeng Q."/>
            <person name="Gargeya S."/>
            <person name="Fitzgerald M."/>
            <person name="Abouelleil A."/>
            <person name="Alvarado L."/>
            <person name="Berlin A.M."/>
            <person name="Chapman S.B."/>
            <person name="Gainer-Dewar J."/>
            <person name="Goldberg J."/>
            <person name="Gnerre S."/>
            <person name="Griggs A."/>
            <person name="Gujja S."/>
            <person name="Hansen M."/>
            <person name="Howarth C."/>
            <person name="Imamovic A."/>
            <person name="Ireland A."/>
            <person name="Larimer J."/>
            <person name="McCowan C."/>
            <person name="Murphy C."/>
            <person name="Pearson M."/>
            <person name="Poon T.W."/>
            <person name="Priest M."/>
            <person name="Roberts A."/>
            <person name="Saif S."/>
            <person name="Shea T."/>
            <person name="Sykes S."/>
            <person name="Wortman J."/>
            <person name="Nusbaum C."/>
            <person name="Birren B."/>
        </authorList>
    </citation>
    <scope>NUCLEOTIDE SEQUENCE [LARGE SCALE GENOMIC DNA]</scope>
    <source>
        <strain evidence="3 4">CIP 110357</strain>
    </source>
</reference>
<keyword evidence="4" id="KW-1185">Reference proteome</keyword>
<evidence type="ECO:0000256" key="2">
    <source>
        <dbReference type="SAM" id="SignalP"/>
    </source>
</evidence>
<dbReference type="Proteomes" id="UP000018418">
    <property type="component" value="Unassembled WGS sequence"/>
</dbReference>
<feature type="chain" id="PRO_5004711443" evidence="2">
    <location>
        <begin position="24"/>
        <end position="218"/>
    </location>
</feature>
<protein>
    <submittedName>
        <fullName evidence="3">Uncharacterized protein</fullName>
    </submittedName>
</protein>
<dbReference type="HOGENOM" id="CLU_1264649_0_0_6"/>
<dbReference type="EMBL" id="AYEU01000012">
    <property type="protein sequence ID" value="ESK48184.1"/>
    <property type="molecule type" value="Genomic_DNA"/>
</dbReference>
<evidence type="ECO:0000313" key="4">
    <source>
        <dbReference type="Proteomes" id="UP000018418"/>
    </source>
</evidence>
<dbReference type="RefSeq" id="WP_004898361.1">
    <property type="nucleotide sequence ID" value="NZ_BBTI01000023.1"/>
</dbReference>
<name>V2VKP8_9GAMM</name>
<accession>V2VKP8</accession>
<comment type="caution">
    <text evidence="3">The sequence shown here is derived from an EMBL/GenBank/DDBJ whole genome shotgun (WGS) entry which is preliminary data.</text>
</comment>
<feature type="signal peptide" evidence="2">
    <location>
        <begin position="1"/>
        <end position="23"/>
    </location>
</feature>
<evidence type="ECO:0000256" key="1">
    <source>
        <dbReference type="SAM" id="MobiDB-lite"/>
    </source>
</evidence>
<keyword evidence="2" id="KW-0732">Signal</keyword>
<dbReference type="AlphaFoldDB" id="V2VKP8"/>
<organism evidence="3 4">
    <name type="scientific">Acinetobacter brisouii CIP 110357</name>
    <dbReference type="NCBI Taxonomy" id="1341683"/>
    <lineage>
        <taxon>Bacteria</taxon>
        <taxon>Pseudomonadati</taxon>
        <taxon>Pseudomonadota</taxon>
        <taxon>Gammaproteobacteria</taxon>
        <taxon>Moraxellales</taxon>
        <taxon>Moraxellaceae</taxon>
        <taxon>Acinetobacter</taxon>
    </lineage>
</organism>
<dbReference type="PATRIC" id="fig|1341683.3.peg.2798"/>
<sequence length="218" mass="25101">MKFKVLKLSILSCSYFLTLPVSAEPLDTQTATERLEQLSHAVAQGSYSLKSNEVDSDKSDSNQQNAAPLLTSRKESARKYEIKPSTYYYEKKTTYHSDFKPPTWFVNCHKKKFDNMKVCSMSSKDLWVFLINGKYSVSVGSDNYPRSRGGLKIDNGPAIYGYEGELPKPLSVIERLKKGKVAYTRYQEWPNQYNTDGEVNLKDFNQYFNQMLSEYKKL</sequence>
<evidence type="ECO:0000313" key="3">
    <source>
        <dbReference type="EMBL" id="ESK48184.1"/>
    </source>
</evidence>
<feature type="region of interest" description="Disordered" evidence="1">
    <location>
        <begin position="51"/>
        <end position="70"/>
    </location>
</feature>
<proteinExistence type="predicted"/>
<dbReference type="OrthoDB" id="6691996at2"/>